<comment type="caution">
    <text evidence="2">The sequence shown here is derived from an EMBL/GenBank/DDBJ whole genome shotgun (WGS) entry which is preliminary data.</text>
</comment>
<reference evidence="2" key="1">
    <citation type="submission" date="2023-11" db="EMBL/GenBank/DDBJ databases">
        <authorList>
            <person name="De Vega J J."/>
            <person name="De Vega J J."/>
        </authorList>
    </citation>
    <scope>NUCLEOTIDE SEQUENCE</scope>
</reference>
<sequence>MSFDCYVVPPSPTQSVPDVFQGLHVSAKSRHRNRHRFGHSEKNLFRKRSLSLADGLNGKESGPCHRGSRYAPKKERDGLLARQNDQQTARFVMSASASPLCERWSTMRALPNAVWEAGGERLGVHVSAGTEIGLNARSELDFPTPSCTYDGAGRCWWHQIACRIRSLDDWRGYQSGQGTHRTHWARLQGGVRRVWVWILSERVSEPAKHGRRTNLARWSSQCPGVGERASNVSRYTDNSTRRMFPVATSPTILNLHHFCKLGGGGRRSWLLRTIAQKKHEGSAVN</sequence>
<gene>
    <name evidence="2" type="ORF">MYCIT1_LOCUS8154</name>
</gene>
<dbReference type="Proteomes" id="UP001295794">
    <property type="component" value="Unassembled WGS sequence"/>
</dbReference>
<proteinExistence type="predicted"/>
<keyword evidence="3" id="KW-1185">Reference proteome</keyword>
<dbReference type="AlphaFoldDB" id="A0AAD2GZD5"/>
<evidence type="ECO:0000313" key="2">
    <source>
        <dbReference type="EMBL" id="CAK5266431.1"/>
    </source>
</evidence>
<organism evidence="2 3">
    <name type="scientific">Mycena citricolor</name>
    <dbReference type="NCBI Taxonomy" id="2018698"/>
    <lineage>
        <taxon>Eukaryota</taxon>
        <taxon>Fungi</taxon>
        <taxon>Dikarya</taxon>
        <taxon>Basidiomycota</taxon>
        <taxon>Agaricomycotina</taxon>
        <taxon>Agaricomycetes</taxon>
        <taxon>Agaricomycetidae</taxon>
        <taxon>Agaricales</taxon>
        <taxon>Marasmiineae</taxon>
        <taxon>Mycenaceae</taxon>
        <taxon>Mycena</taxon>
    </lineage>
</organism>
<evidence type="ECO:0000313" key="3">
    <source>
        <dbReference type="Proteomes" id="UP001295794"/>
    </source>
</evidence>
<feature type="region of interest" description="Disordered" evidence="1">
    <location>
        <begin position="55"/>
        <end position="76"/>
    </location>
</feature>
<evidence type="ECO:0000256" key="1">
    <source>
        <dbReference type="SAM" id="MobiDB-lite"/>
    </source>
</evidence>
<name>A0AAD2GZD5_9AGAR</name>
<dbReference type="EMBL" id="CAVNYO010000109">
    <property type="protein sequence ID" value="CAK5266431.1"/>
    <property type="molecule type" value="Genomic_DNA"/>
</dbReference>
<accession>A0AAD2GZD5</accession>
<protein>
    <submittedName>
        <fullName evidence="2">Uncharacterized protein</fullName>
    </submittedName>
</protein>